<evidence type="ECO:0000256" key="8">
    <source>
        <dbReference type="ARBA" id="ARBA00051897"/>
    </source>
</evidence>
<evidence type="ECO:0000256" key="5">
    <source>
        <dbReference type="ARBA" id="ARBA00022694"/>
    </source>
</evidence>
<keyword evidence="4 9" id="KW-0949">S-adenosyl-L-methionine</keyword>
<feature type="region of interest" description="Disordered" evidence="10">
    <location>
        <begin position="21"/>
        <end position="46"/>
    </location>
</feature>
<evidence type="ECO:0000256" key="9">
    <source>
        <dbReference type="PROSITE-ProRule" id="PRU00958"/>
    </source>
</evidence>
<evidence type="ECO:0000256" key="1">
    <source>
        <dbReference type="ARBA" id="ARBA00022555"/>
    </source>
</evidence>
<dbReference type="Pfam" id="PF02005">
    <property type="entry name" value="TRM"/>
    <property type="match status" value="1"/>
</dbReference>
<evidence type="ECO:0000256" key="6">
    <source>
        <dbReference type="ARBA" id="ARBA00022884"/>
    </source>
</evidence>
<dbReference type="AlphaFoldDB" id="A0A367YNK8"/>
<evidence type="ECO:0000313" key="11">
    <source>
        <dbReference type="EMBL" id="RCK66592.1"/>
    </source>
</evidence>
<comment type="catalytic activity">
    <reaction evidence="8">
        <text>guanosine(26) in tRNA + 2 S-adenosyl-L-methionine = N(2)-dimethylguanosine(26) in tRNA + 2 S-adenosyl-L-homocysteine + 2 H(+)</text>
        <dbReference type="Rhea" id="RHEA:43140"/>
        <dbReference type="Rhea" id="RHEA-COMP:10359"/>
        <dbReference type="Rhea" id="RHEA-COMP:10360"/>
        <dbReference type="ChEBI" id="CHEBI:15378"/>
        <dbReference type="ChEBI" id="CHEBI:57856"/>
        <dbReference type="ChEBI" id="CHEBI:59789"/>
        <dbReference type="ChEBI" id="CHEBI:74269"/>
        <dbReference type="ChEBI" id="CHEBI:74513"/>
        <dbReference type="EC" id="2.1.1.216"/>
    </reaction>
</comment>
<keyword evidence="3 9" id="KW-0808">Transferase</keyword>
<reference evidence="11 12" key="1">
    <citation type="submission" date="2018-06" db="EMBL/GenBank/DDBJ databases">
        <title>Whole genome sequencing of Candida tropicalis (genome annotated by CSBL at Korea University).</title>
        <authorList>
            <person name="Ahn J."/>
        </authorList>
    </citation>
    <scope>NUCLEOTIDE SEQUENCE [LARGE SCALE GENOMIC DNA]</scope>
    <source>
        <strain evidence="11 12">ATCC 20962</strain>
    </source>
</reference>
<protein>
    <recommendedName>
        <fullName evidence="7">tRNA (guanine(26)-N(2))-dimethyltransferase</fullName>
        <ecNumber evidence="7">2.1.1.216</ecNumber>
    </recommendedName>
</protein>
<evidence type="ECO:0000256" key="2">
    <source>
        <dbReference type="ARBA" id="ARBA00022603"/>
    </source>
</evidence>
<keyword evidence="6 9" id="KW-0694">RNA-binding</keyword>
<dbReference type="GO" id="GO:0160104">
    <property type="term" value="F:tRNA (guanine(26)-N2)-dimethyltransferase activity"/>
    <property type="evidence" value="ECO:0007669"/>
    <property type="project" value="UniProtKB-EC"/>
</dbReference>
<dbReference type="PANTHER" id="PTHR10631">
    <property type="entry name" value="N 2 ,N 2 -DIMETHYLGUANOSINE TRNA METHYLTRANSFERASE"/>
    <property type="match status" value="1"/>
</dbReference>
<organism evidence="11 12">
    <name type="scientific">Candida viswanathii</name>
    <dbReference type="NCBI Taxonomy" id="5486"/>
    <lineage>
        <taxon>Eukaryota</taxon>
        <taxon>Fungi</taxon>
        <taxon>Dikarya</taxon>
        <taxon>Ascomycota</taxon>
        <taxon>Saccharomycotina</taxon>
        <taxon>Pichiomycetes</taxon>
        <taxon>Debaryomycetaceae</taxon>
        <taxon>Candida/Lodderomyces clade</taxon>
        <taxon>Candida</taxon>
    </lineage>
</organism>
<proteinExistence type="inferred from homology"/>
<dbReference type="SUPFAM" id="SSF53335">
    <property type="entry name" value="S-adenosyl-L-methionine-dependent methyltransferases"/>
    <property type="match status" value="1"/>
</dbReference>
<evidence type="ECO:0000313" key="12">
    <source>
        <dbReference type="Proteomes" id="UP000253472"/>
    </source>
</evidence>
<dbReference type="OrthoDB" id="6349953at2759"/>
<name>A0A367YNK8_9ASCO</name>
<feature type="compositionally biased region" description="Polar residues" evidence="10">
    <location>
        <begin position="23"/>
        <end position="46"/>
    </location>
</feature>
<dbReference type="GO" id="GO:0005634">
    <property type="term" value="C:nucleus"/>
    <property type="evidence" value="ECO:0007669"/>
    <property type="project" value="TreeGrafter"/>
</dbReference>
<evidence type="ECO:0000256" key="7">
    <source>
        <dbReference type="ARBA" id="ARBA00039099"/>
    </source>
</evidence>
<keyword evidence="12" id="KW-1185">Reference proteome</keyword>
<evidence type="ECO:0000256" key="3">
    <source>
        <dbReference type="ARBA" id="ARBA00022679"/>
    </source>
</evidence>
<keyword evidence="5 9" id="KW-0819">tRNA processing</keyword>
<comment type="similarity">
    <text evidence="9">Belongs to the class I-like SAM-binding methyltransferase superfamily. Trm1 family.</text>
</comment>
<dbReference type="Gene3D" id="3.40.50.150">
    <property type="entry name" value="Vaccinia Virus protein VP39"/>
    <property type="match status" value="1"/>
</dbReference>
<keyword evidence="2 9" id="KW-0489">Methyltransferase</keyword>
<dbReference type="PANTHER" id="PTHR10631:SF3">
    <property type="entry name" value="TRNA (GUANINE(26)-N(2))-DIMETHYLTRANSFERASE"/>
    <property type="match status" value="1"/>
</dbReference>
<evidence type="ECO:0000256" key="4">
    <source>
        <dbReference type="ARBA" id="ARBA00022691"/>
    </source>
</evidence>
<sequence>MSTSHAVSESSNLAATATAATTKQLPYNHRQSYTTSSRQQDLTTTTVSSEFNTVTEGKATILTPKADEVFYNPIQQFNRDLSIMAIQAYDQLRHEAHEATSNRNKKKKKLNGLKILESLSASGLRSCRYGLEIPKRAGSSRTTCYPKQ</sequence>
<dbReference type="InterPro" id="IPR002905">
    <property type="entry name" value="Trm1"/>
</dbReference>
<gene>
    <name evidence="11" type="primary">TRM1_5</name>
    <name evidence="11" type="ORF">Cantr_03597</name>
</gene>
<dbReference type="InterPro" id="IPR029063">
    <property type="entry name" value="SAM-dependent_MTases_sf"/>
</dbReference>
<dbReference type="EMBL" id="QLNQ01000005">
    <property type="protein sequence ID" value="RCK66592.1"/>
    <property type="molecule type" value="Genomic_DNA"/>
</dbReference>
<dbReference type="GO" id="GO:0000049">
    <property type="term" value="F:tRNA binding"/>
    <property type="evidence" value="ECO:0007669"/>
    <property type="project" value="UniProtKB-UniRule"/>
</dbReference>
<evidence type="ECO:0000256" key="10">
    <source>
        <dbReference type="SAM" id="MobiDB-lite"/>
    </source>
</evidence>
<dbReference type="GO" id="GO:0002940">
    <property type="term" value="P:tRNA N2-guanine methylation"/>
    <property type="evidence" value="ECO:0007669"/>
    <property type="project" value="TreeGrafter"/>
</dbReference>
<dbReference type="Proteomes" id="UP000253472">
    <property type="component" value="Unassembled WGS sequence"/>
</dbReference>
<dbReference type="EC" id="2.1.1.216" evidence="7"/>
<accession>A0A367YNK8</accession>
<keyword evidence="1 9" id="KW-0820">tRNA-binding</keyword>
<dbReference type="STRING" id="5486.A0A367YNK8"/>
<dbReference type="PROSITE" id="PS51626">
    <property type="entry name" value="SAM_MT_TRM1"/>
    <property type="match status" value="1"/>
</dbReference>
<comment type="caution">
    <text evidence="11">The sequence shown here is derived from an EMBL/GenBank/DDBJ whole genome shotgun (WGS) entry which is preliminary data.</text>
</comment>